<evidence type="ECO:0000313" key="1">
    <source>
        <dbReference type="EMBL" id="MPN60702.1"/>
    </source>
</evidence>
<accession>A0A645JC28</accession>
<dbReference type="AlphaFoldDB" id="A0A645JC28"/>
<organism evidence="1">
    <name type="scientific">bioreactor metagenome</name>
    <dbReference type="NCBI Taxonomy" id="1076179"/>
    <lineage>
        <taxon>unclassified sequences</taxon>
        <taxon>metagenomes</taxon>
        <taxon>ecological metagenomes</taxon>
    </lineage>
</organism>
<reference evidence="1" key="1">
    <citation type="submission" date="2019-08" db="EMBL/GenBank/DDBJ databases">
        <authorList>
            <person name="Kucharzyk K."/>
            <person name="Murdoch R.W."/>
            <person name="Higgins S."/>
            <person name="Loffler F."/>
        </authorList>
    </citation>
    <scope>NUCLEOTIDE SEQUENCE</scope>
</reference>
<name>A0A645JC28_9ZZZZ</name>
<proteinExistence type="predicted"/>
<sequence>MRKLVKVNGCKLLVNVSDMAFMSRLAEANKAQQAAFTSATVDFPDDDPQAQYKRVGVCVLAVCKFYDDLYGAGTADRVFHRTNDAAIYLKAGQEFSKGLEAAVEAFTRGPSHTGTLKVNASIKRR</sequence>
<dbReference type="EMBL" id="VSSQ01136314">
    <property type="protein sequence ID" value="MPN60702.1"/>
    <property type="molecule type" value="Genomic_DNA"/>
</dbReference>
<comment type="caution">
    <text evidence="1">The sequence shown here is derived from an EMBL/GenBank/DDBJ whole genome shotgun (WGS) entry which is preliminary data.</text>
</comment>
<gene>
    <name evidence="1" type="ORF">SDC9_208433</name>
</gene>
<protein>
    <submittedName>
        <fullName evidence="1">Uncharacterized protein</fullName>
    </submittedName>
</protein>